<gene>
    <name evidence="2" type="ORF">SDC9_53645</name>
</gene>
<dbReference type="EMBL" id="VSSQ01001325">
    <property type="protein sequence ID" value="MPM07339.1"/>
    <property type="molecule type" value="Genomic_DNA"/>
</dbReference>
<reference evidence="2" key="1">
    <citation type="submission" date="2019-08" db="EMBL/GenBank/DDBJ databases">
        <authorList>
            <person name="Kucharzyk K."/>
            <person name="Murdoch R.W."/>
            <person name="Higgins S."/>
            <person name="Loffler F."/>
        </authorList>
    </citation>
    <scope>NUCLEOTIDE SEQUENCE</scope>
</reference>
<dbReference type="AlphaFoldDB" id="A0A644WUB8"/>
<keyword evidence="1" id="KW-1133">Transmembrane helix</keyword>
<keyword evidence="1" id="KW-0812">Transmembrane</keyword>
<feature type="transmembrane region" description="Helical" evidence="1">
    <location>
        <begin position="21"/>
        <end position="39"/>
    </location>
</feature>
<keyword evidence="1" id="KW-0472">Membrane</keyword>
<sequence>MTSMEEAAAHAQVKPVVKNDLAFELLFFAVFCVTGRLLSYRIYDIGDNLASITLLVKQKSYILANFFSSATMLIQ</sequence>
<evidence type="ECO:0000313" key="2">
    <source>
        <dbReference type="EMBL" id="MPM07339.1"/>
    </source>
</evidence>
<accession>A0A644WUB8</accession>
<comment type="caution">
    <text evidence="2">The sequence shown here is derived from an EMBL/GenBank/DDBJ whole genome shotgun (WGS) entry which is preliminary data.</text>
</comment>
<organism evidence="2">
    <name type="scientific">bioreactor metagenome</name>
    <dbReference type="NCBI Taxonomy" id="1076179"/>
    <lineage>
        <taxon>unclassified sequences</taxon>
        <taxon>metagenomes</taxon>
        <taxon>ecological metagenomes</taxon>
    </lineage>
</organism>
<evidence type="ECO:0000256" key="1">
    <source>
        <dbReference type="SAM" id="Phobius"/>
    </source>
</evidence>
<name>A0A644WUB8_9ZZZZ</name>
<proteinExistence type="predicted"/>
<protein>
    <submittedName>
        <fullName evidence="2">Uncharacterized protein</fullName>
    </submittedName>
</protein>